<evidence type="ECO:0000259" key="2">
    <source>
        <dbReference type="PROSITE" id="PS50181"/>
    </source>
</evidence>
<dbReference type="Pfam" id="PF12937">
    <property type="entry name" value="F-box-like"/>
    <property type="match status" value="1"/>
</dbReference>
<dbReference type="InterPro" id="IPR015943">
    <property type="entry name" value="WD40/YVTN_repeat-like_dom_sf"/>
</dbReference>
<feature type="compositionally biased region" description="Polar residues" evidence="1">
    <location>
        <begin position="683"/>
        <end position="697"/>
    </location>
</feature>
<protein>
    <submittedName>
        <fullName evidence="3">Putative F-box/WD repeat-containing protein pof10</fullName>
    </submittedName>
</protein>
<dbReference type="EMBL" id="KZ613783">
    <property type="protein sequence ID" value="PMD62384.1"/>
    <property type="molecule type" value="Genomic_DNA"/>
</dbReference>
<proteinExistence type="predicted"/>
<dbReference type="GO" id="GO:0005634">
    <property type="term" value="C:nucleus"/>
    <property type="evidence" value="ECO:0007669"/>
    <property type="project" value="TreeGrafter"/>
</dbReference>
<name>A0A2J6THC7_9HELO</name>
<dbReference type="InterPro" id="IPR027040">
    <property type="entry name" value="PSMD4"/>
</dbReference>
<evidence type="ECO:0000313" key="3">
    <source>
        <dbReference type="EMBL" id="PMD62384.1"/>
    </source>
</evidence>
<dbReference type="CDD" id="cd09917">
    <property type="entry name" value="F-box_SF"/>
    <property type="match status" value="1"/>
</dbReference>
<feature type="region of interest" description="Disordered" evidence="1">
    <location>
        <begin position="1087"/>
        <end position="1147"/>
    </location>
</feature>
<dbReference type="GO" id="GO:0043161">
    <property type="term" value="P:proteasome-mediated ubiquitin-dependent protein catabolic process"/>
    <property type="evidence" value="ECO:0007669"/>
    <property type="project" value="TreeGrafter"/>
</dbReference>
<dbReference type="PROSITE" id="PS50181">
    <property type="entry name" value="FBOX"/>
    <property type="match status" value="1"/>
</dbReference>
<dbReference type="InterPro" id="IPR036047">
    <property type="entry name" value="F-box-like_dom_sf"/>
</dbReference>
<feature type="compositionally biased region" description="Polar residues" evidence="1">
    <location>
        <begin position="16"/>
        <end position="26"/>
    </location>
</feature>
<dbReference type="GO" id="GO:0005829">
    <property type="term" value="C:cytosol"/>
    <property type="evidence" value="ECO:0007669"/>
    <property type="project" value="TreeGrafter"/>
</dbReference>
<feature type="region of interest" description="Disordered" evidence="1">
    <location>
        <begin position="935"/>
        <end position="960"/>
    </location>
</feature>
<dbReference type="InParanoid" id="A0A2J6THC7"/>
<feature type="domain" description="F-box" evidence="2">
    <location>
        <begin position="128"/>
        <end position="174"/>
    </location>
</feature>
<feature type="compositionally biased region" description="Polar residues" evidence="1">
    <location>
        <begin position="553"/>
        <end position="563"/>
    </location>
</feature>
<feature type="compositionally biased region" description="Low complexity" evidence="1">
    <location>
        <begin position="1117"/>
        <end position="1129"/>
    </location>
</feature>
<dbReference type="Gene3D" id="2.130.10.10">
    <property type="entry name" value="YVTN repeat-like/Quinoprotein amine dehydrogenase"/>
    <property type="match status" value="1"/>
</dbReference>
<dbReference type="STRING" id="1095630.A0A2J6THC7"/>
<reference evidence="3 4" key="1">
    <citation type="submission" date="2016-04" db="EMBL/GenBank/DDBJ databases">
        <title>A degradative enzymes factory behind the ericoid mycorrhizal symbiosis.</title>
        <authorList>
            <consortium name="DOE Joint Genome Institute"/>
            <person name="Martino E."/>
            <person name="Morin E."/>
            <person name="Grelet G."/>
            <person name="Kuo A."/>
            <person name="Kohler A."/>
            <person name="Daghino S."/>
            <person name="Barry K."/>
            <person name="Choi C."/>
            <person name="Cichocki N."/>
            <person name="Clum A."/>
            <person name="Copeland A."/>
            <person name="Hainaut M."/>
            <person name="Haridas S."/>
            <person name="Labutti K."/>
            <person name="Lindquist E."/>
            <person name="Lipzen A."/>
            <person name="Khouja H.-R."/>
            <person name="Murat C."/>
            <person name="Ohm R."/>
            <person name="Olson A."/>
            <person name="Spatafora J."/>
            <person name="Veneault-Fourrey C."/>
            <person name="Henrissat B."/>
            <person name="Grigoriev I."/>
            <person name="Martin F."/>
            <person name="Perotto S."/>
        </authorList>
    </citation>
    <scope>NUCLEOTIDE SEQUENCE [LARGE SCALE GENOMIC DNA]</scope>
    <source>
        <strain evidence="3 4">E</strain>
    </source>
</reference>
<feature type="region of interest" description="Disordered" evidence="1">
    <location>
        <begin position="664"/>
        <end position="716"/>
    </location>
</feature>
<dbReference type="Proteomes" id="UP000235371">
    <property type="component" value="Unassembled WGS sequence"/>
</dbReference>
<accession>A0A2J6THC7</accession>
<evidence type="ECO:0000256" key="1">
    <source>
        <dbReference type="SAM" id="MobiDB-lite"/>
    </source>
</evidence>
<dbReference type="PANTHER" id="PTHR10223">
    <property type="entry name" value="26S PROTEASOME NON-ATPASE REGULATORY SUBUNIT 4"/>
    <property type="match status" value="1"/>
</dbReference>
<dbReference type="GO" id="GO:0031593">
    <property type="term" value="F:polyubiquitin modification-dependent protein binding"/>
    <property type="evidence" value="ECO:0007669"/>
    <property type="project" value="TreeGrafter"/>
</dbReference>
<organism evidence="3 4">
    <name type="scientific">Hyaloscypha bicolor E</name>
    <dbReference type="NCBI Taxonomy" id="1095630"/>
    <lineage>
        <taxon>Eukaryota</taxon>
        <taxon>Fungi</taxon>
        <taxon>Dikarya</taxon>
        <taxon>Ascomycota</taxon>
        <taxon>Pezizomycotina</taxon>
        <taxon>Leotiomycetes</taxon>
        <taxon>Helotiales</taxon>
        <taxon>Hyaloscyphaceae</taxon>
        <taxon>Hyaloscypha</taxon>
        <taxon>Hyaloscypha bicolor</taxon>
    </lineage>
</organism>
<dbReference type="Gene3D" id="1.20.1280.50">
    <property type="match status" value="1"/>
</dbReference>
<dbReference type="SUPFAM" id="SSF50978">
    <property type="entry name" value="WD40 repeat-like"/>
    <property type="match status" value="1"/>
</dbReference>
<dbReference type="OrthoDB" id="2095648at2759"/>
<feature type="region of interest" description="Disordered" evidence="1">
    <location>
        <begin position="1161"/>
        <end position="1196"/>
    </location>
</feature>
<feature type="region of interest" description="Disordered" evidence="1">
    <location>
        <begin position="1"/>
        <end position="72"/>
    </location>
</feature>
<feature type="region of interest" description="Disordered" evidence="1">
    <location>
        <begin position="543"/>
        <end position="563"/>
    </location>
</feature>
<dbReference type="SMART" id="SM00256">
    <property type="entry name" value="FBOX"/>
    <property type="match status" value="1"/>
</dbReference>
<dbReference type="SUPFAM" id="SSF81383">
    <property type="entry name" value="F-box domain"/>
    <property type="match status" value="1"/>
</dbReference>
<dbReference type="GO" id="GO:0008540">
    <property type="term" value="C:proteasome regulatory particle, base subcomplex"/>
    <property type="evidence" value="ECO:0007669"/>
    <property type="project" value="TreeGrafter"/>
</dbReference>
<feature type="region of interest" description="Disordered" evidence="1">
    <location>
        <begin position="1033"/>
        <end position="1068"/>
    </location>
</feature>
<feature type="compositionally biased region" description="Basic and acidic residues" evidence="1">
    <location>
        <begin position="63"/>
        <end position="72"/>
    </location>
</feature>
<dbReference type="RefSeq" id="XP_024739288.1">
    <property type="nucleotide sequence ID" value="XM_024876783.1"/>
</dbReference>
<sequence length="1196" mass="130540">MQPEPTEASTDIHPQINASELSNTSHHGFLPAHLHPADIRDPLEEERVESPDPGHPAGVAESVSREDTSLPAEFRRLRLDQGVENKPKASFQRISEYENALSPSSPRKQSEGPGFKVIKHKGKNAFDGTEFEKFPNEVLTHILSHLPAASLSAVSLVSRRFYSLVTTPHAWRTAFSRFFPGQDAIDALILPNRRGSDQEDREQLRSERRLFTRLIGLASWRSEYILRTRLLRSLARGKPAQIAPGHGASSRSNSAANNSNAVVTYSSQLFATVNHIHAVFSNGKKSPRFIHGTDETGTACTSDPNIGRIDSWGLSDPQALPQFADLFVSDQQYGAGDGPAGLPNSMDLSQPFGMIYGEGFPGGQSYFRSSDEMRGRFLSQPPVDLVAYDAGIPKIPALTEAVSAVWIAKSGPVLHATDGLIGMLTGSTLGIITAHSLGADTLNGRRIGRGQLTAKWVLSPGVPIVAIKVDDSYDSKRKVAGRIWAVALNALGEVYYLTETPSSGLIDGRHVDNETGRHAWSAGRTAYWNLVESSRRVAKDDPYQEAEIHGSYSPRSSSKKTNLSRTQIIAETMEIEKFLGYRPAHFQKFCEGWDMRRRLEVDFAGDDGNGVGEGIFVIKCGIEEEQAEIRRFTRWKSEQASLEEYPLPKTPPLAPRATTMASLFGGGTVISPPRNASPERTQRSSLFGGSTVTSPARKSSHDRSPSTPSSPAFKTVSTTLVEEWRSSILSLKDHPSEEITTSAIDMSIYATLTIAEDPLSTVNGESNFSSPFTTPSDQDTVSGSHIPGHRARFLAVGTKTGVVIMWNMRGPQSPNAALVNELHPLRTIYTDSPQISCLAVSALYIVHGGNDGLVQTWDPLASNLQPIRTLNSRFSSRARRRLVQAEASIQGVGINLYAAGAIMIDPDPTVLRGMVSLGTHLRFWSYSSSSADQYQSKKRRLRRSGERGSNGGPDRFTNTGRGALMDYIATEQEELKKEKLRRSREEARLRGRFGVGLGGLSEEEALRYAEMVSAEAFQKDEERRMSDTGYLADANESSATQSVWTSSATVTPEGSVKGTIGSPPKYKMDDEFEHDLEEAIRLSLLDGVDEGGRSPRASGSGEYEIPITYKQKKSRRSASSSPSTSQASKNRVKTKGSGSKKTEPIAADDLDFALQLSLAEAKSHAENESPVEEQQVDEFPILEVPEVAGKGKGRAS</sequence>
<gene>
    <name evidence="3" type="ORF">K444DRAFT_557422</name>
</gene>
<dbReference type="PANTHER" id="PTHR10223:SF2">
    <property type="entry name" value="F-BOX AND WD DOMAIN PROTEIN (AFU_ORTHOLOGUE AFUA_6G11400)"/>
    <property type="match status" value="1"/>
</dbReference>
<keyword evidence="4" id="KW-1185">Reference proteome</keyword>
<evidence type="ECO:0000313" key="4">
    <source>
        <dbReference type="Proteomes" id="UP000235371"/>
    </source>
</evidence>
<dbReference type="GeneID" id="36584862"/>
<feature type="compositionally biased region" description="Polar residues" evidence="1">
    <location>
        <begin position="1035"/>
        <end position="1052"/>
    </location>
</feature>
<dbReference type="AlphaFoldDB" id="A0A2J6THC7"/>
<dbReference type="InterPro" id="IPR036322">
    <property type="entry name" value="WD40_repeat_dom_sf"/>
</dbReference>
<dbReference type="InterPro" id="IPR001810">
    <property type="entry name" value="F-box_dom"/>
</dbReference>